<sequence length="72" mass="8421">MVYGQRYERVKKAIREARVEAELTQDALAQKLGKRQAYVSKIELGERYLSLMDFVEWCEACNVDPAELIKRI</sequence>
<organism evidence="2 3">
    <name type="scientific">Pandoraea morbifera</name>
    <dbReference type="NCBI Taxonomy" id="2508300"/>
    <lineage>
        <taxon>Bacteria</taxon>
        <taxon>Pseudomonadati</taxon>
        <taxon>Pseudomonadota</taxon>
        <taxon>Betaproteobacteria</taxon>
        <taxon>Burkholderiales</taxon>
        <taxon>Burkholderiaceae</taxon>
        <taxon>Pandoraea</taxon>
    </lineage>
</organism>
<protein>
    <submittedName>
        <fullName evidence="2">XRE family transcriptional regulator</fullName>
    </submittedName>
</protein>
<dbReference type="InterPro" id="IPR001387">
    <property type="entry name" value="Cro/C1-type_HTH"/>
</dbReference>
<dbReference type="RefSeq" id="WP_150565324.1">
    <property type="nucleotide sequence ID" value="NZ_CABPSD010000001.1"/>
</dbReference>
<dbReference type="Pfam" id="PF01381">
    <property type="entry name" value="HTH_3"/>
    <property type="match status" value="1"/>
</dbReference>
<dbReference type="SUPFAM" id="SSF47413">
    <property type="entry name" value="lambda repressor-like DNA-binding domains"/>
    <property type="match status" value="1"/>
</dbReference>
<evidence type="ECO:0000259" key="1">
    <source>
        <dbReference type="PROSITE" id="PS50943"/>
    </source>
</evidence>
<evidence type="ECO:0000313" key="2">
    <source>
        <dbReference type="EMBL" id="VVD69563.1"/>
    </source>
</evidence>
<dbReference type="CDD" id="cd00093">
    <property type="entry name" value="HTH_XRE"/>
    <property type="match status" value="1"/>
</dbReference>
<dbReference type="InterPro" id="IPR010982">
    <property type="entry name" value="Lambda_DNA-bd_dom_sf"/>
</dbReference>
<accession>A0A5E4S2Y8</accession>
<proteinExistence type="predicted"/>
<dbReference type="GO" id="GO:0003677">
    <property type="term" value="F:DNA binding"/>
    <property type="evidence" value="ECO:0007669"/>
    <property type="project" value="InterPro"/>
</dbReference>
<dbReference type="SMART" id="SM00530">
    <property type="entry name" value="HTH_XRE"/>
    <property type="match status" value="1"/>
</dbReference>
<dbReference type="EMBL" id="CABPSD010000001">
    <property type="protein sequence ID" value="VVD69563.1"/>
    <property type="molecule type" value="Genomic_DNA"/>
</dbReference>
<dbReference type="Proteomes" id="UP000368474">
    <property type="component" value="Unassembled WGS sequence"/>
</dbReference>
<evidence type="ECO:0000313" key="3">
    <source>
        <dbReference type="Proteomes" id="UP000368474"/>
    </source>
</evidence>
<dbReference type="AlphaFoldDB" id="A0A5E4S2Y8"/>
<name>A0A5E4S2Y8_9BURK</name>
<gene>
    <name evidence="2" type="ORF">PMO31116_00529</name>
</gene>
<dbReference type="PROSITE" id="PS50943">
    <property type="entry name" value="HTH_CROC1"/>
    <property type="match status" value="1"/>
</dbReference>
<keyword evidence="3" id="KW-1185">Reference proteome</keyword>
<feature type="domain" description="HTH cro/C1-type" evidence="1">
    <location>
        <begin position="14"/>
        <end position="68"/>
    </location>
</feature>
<dbReference type="Gene3D" id="1.10.260.40">
    <property type="entry name" value="lambda repressor-like DNA-binding domains"/>
    <property type="match status" value="1"/>
</dbReference>
<reference evidence="2 3" key="1">
    <citation type="submission" date="2019-08" db="EMBL/GenBank/DDBJ databases">
        <authorList>
            <person name="Peeters C."/>
        </authorList>
    </citation>
    <scope>NUCLEOTIDE SEQUENCE [LARGE SCALE GENOMIC DNA]</scope>
    <source>
        <strain evidence="2 3">LMG 31116</strain>
    </source>
</reference>